<reference evidence="1 2" key="1">
    <citation type="journal article" date="2015" name="Parasit. Vectors">
        <title>Draft genome of the scabies mite.</title>
        <authorList>
            <person name="Rider S.D.Jr."/>
            <person name="Morgan M.S."/>
            <person name="Arlian L.G."/>
        </authorList>
    </citation>
    <scope>NUCLEOTIDE SEQUENCE [LARGE SCALE GENOMIC DNA]</scope>
    <source>
        <strain evidence="1">Arlian Lab</strain>
    </source>
</reference>
<name>A0A132AF90_SARSC</name>
<comment type="caution">
    <text evidence="1">The sequence shown here is derived from an EMBL/GenBank/DDBJ whole genome shotgun (WGS) entry which is preliminary data.</text>
</comment>
<protein>
    <submittedName>
        <fullName evidence="1">Uncharacterized protein</fullName>
    </submittedName>
</protein>
<gene>
    <name evidence="1" type="ORF">QR98_0081870</name>
</gene>
<dbReference type="Proteomes" id="UP000616769">
    <property type="component" value="Unassembled WGS sequence"/>
</dbReference>
<dbReference type="VEuPathDB" id="VectorBase:SSCA003058"/>
<sequence>MKRLSTPTARTRNGITSTMISVERTPKKHNKPIDEITDRSTIKIPVKPSIILESTCVMDKFNPISHLLMFEK</sequence>
<proteinExistence type="predicted"/>
<evidence type="ECO:0000313" key="2">
    <source>
        <dbReference type="Proteomes" id="UP000616769"/>
    </source>
</evidence>
<dbReference type="EMBL" id="JXLN01013869">
    <property type="protein sequence ID" value="KPM09646.1"/>
    <property type="molecule type" value="Genomic_DNA"/>
</dbReference>
<accession>A0A132AF90</accession>
<dbReference type="AlphaFoldDB" id="A0A132AF90"/>
<evidence type="ECO:0000313" key="1">
    <source>
        <dbReference type="EMBL" id="KPM09646.1"/>
    </source>
</evidence>
<organism evidence="1 2">
    <name type="scientific">Sarcoptes scabiei</name>
    <name type="common">Itch mite</name>
    <name type="synonym">Acarus scabiei</name>
    <dbReference type="NCBI Taxonomy" id="52283"/>
    <lineage>
        <taxon>Eukaryota</taxon>
        <taxon>Metazoa</taxon>
        <taxon>Ecdysozoa</taxon>
        <taxon>Arthropoda</taxon>
        <taxon>Chelicerata</taxon>
        <taxon>Arachnida</taxon>
        <taxon>Acari</taxon>
        <taxon>Acariformes</taxon>
        <taxon>Sarcoptiformes</taxon>
        <taxon>Astigmata</taxon>
        <taxon>Psoroptidia</taxon>
        <taxon>Sarcoptoidea</taxon>
        <taxon>Sarcoptidae</taxon>
        <taxon>Sarcoptinae</taxon>
        <taxon>Sarcoptes</taxon>
    </lineage>
</organism>